<dbReference type="InterPro" id="IPR002347">
    <property type="entry name" value="SDR_fam"/>
</dbReference>
<organism evidence="5">
    <name type="scientific">Aspergillus niger</name>
    <dbReference type="NCBI Taxonomy" id="5061"/>
    <lineage>
        <taxon>Eukaryota</taxon>
        <taxon>Fungi</taxon>
        <taxon>Dikarya</taxon>
        <taxon>Ascomycota</taxon>
        <taxon>Pezizomycotina</taxon>
        <taxon>Eurotiomycetes</taxon>
        <taxon>Eurotiomycetidae</taxon>
        <taxon>Eurotiales</taxon>
        <taxon>Aspergillaceae</taxon>
        <taxon>Aspergillus</taxon>
        <taxon>Aspergillus subgen. Circumdati</taxon>
    </lineage>
</organism>
<evidence type="ECO:0000256" key="1">
    <source>
        <dbReference type="ARBA" id="ARBA00006484"/>
    </source>
</evidence>
<dbReference type="SUPFAM" id="SSF51735">
    <property type="entry name" value="NAD(P)-binding Rossmann-fold domains"/>
    <property type="match status" value="1"/>
</dbReference>
<gene>
    <name evidence="5" type="ORF">An14g04330</name>
</gene>
<dbReference type="RefSeq" id="XP_059605562.1">
    <property type="nucleotide sequence ID" value="XM_059744225.1"/>
</dbReference>
<evidence type="ECO:0000256" key="2">
    <source>
        <dbReference type="ARBA" id="ARBA00023002"/>
    </source>
</evidence>
<keyword evidence="2" id="KW-0560">Oxidoreductase</keyword>
<dbReference type="InterPro" id="IPR036291">
    <property type="entry name" value="NAD(P)-bd_dom_sf"/>
</dbReference>
<dbReference type="PANTHER" id="PTHR44229:SF4">
    <property type="entry name" value="15-HYDROXYPROSTAGLANDIN DEHYDROGENASE [NAD(+)]"/>
    <property type="match status" value="1"/>
</dbReference>
<dbReference type="PRINTS" id="PR00081">
    <property type="entry name" value="GDHRDH"/>
</dbReference>
<dbReference type="KEGG" id="ang:An14g04330"/>
<dbReference type="AlphaFoldDB" id="A0AAJ8BX61"/>
<accession>A0AAJ8BX61</accession>
<dbReference type="GO" id="GO:0016491">
    <property type="term" value="F:oxidoreductase activity"/>
    <property type="evidence" value="ECO:0007669"/>
    <property type="project" value="UniProtKB-KW"/>
</dbReference>
<dbReference type="Gene3D" id="3.40.50.720">
    <property type="entry name" value="NAD(P)-binding Rossmann-like Domain"/>
    <property type="match status" value="1"/>
</dbReference>
<reference evidence="5" key="1">
    <citation type="submission" date="2025-02" db="EMBL/GenBank/DDBJ databases">
        <authorList>
            <consortium name="NCBI Genome Project"/>
        </authorList>
    </citation>
    <scope>NUCLEOTIDE SEQUENCE</scope>
</reference>
<comment type="similarity">
    <text evidence="1 3">Belongs to the short-chain dehydrogenases/reductases (SDR) family.</text>
</comment>
<dbReference type="Pfam" id="PF00106">
    <property type="entry name" value="adh_short"/>
    <property type="match status" value="1"/>
</dbReference>
<dbReference type="VEuPathDB" id="FungiDB:An14g04330"/>
<name>A0AAJ8BX61_ASPNG</name>
<dbReference type="SMART" id="SM00822">
    <property type="entry name" value="PKS_KR"/>
    <property type="match status" value="1"/>
</dbReference>
<dbReference type="PRINTS" id="PR00080">
    <property type="entry name" value="SDRFAMILY"/>
</dbReference>
<feature type="domain" description="Ketoreductase" evidence="4">
    <location>
        <begin position="5"/>
        <end position="201"/>
    </location>
</feature>
<evidence type="ECO:0000313" key="5">
    <source>
        <dbReference type="RefSeq" id="XP_059605562.1"/>
    </source>
</evidence>
<sequence>MTQPKTILITGAAGGIGLATSRHFNTLHPTSTIILTDLPTHQEATESLIQSTFPHPEKAVFLPANITDWGRMTHLFRTIAQKYGGVDVVVANAGMMESTPVLDLEDIDEETGELRESLEARRVVDVNLMGTLNTLRLAMYHMKEKEKKNGSIVLVASTSGYFGGTGVTAYVASKHGVVGLLRASQVTAQKYGIRVNAVAPFMTPTRMTAGLSQSWQDAGLEANTPERVAEVIEQVGMDTARRGSCMLTSEAMCFLLDYREIGYRQSREGIFLGWHGATLLPRSLDHCSGVKSPRAEPTYQSLRGRPFAPVARVGHWASRTEGM</sequence>
<dbReference type="PANTHER" id="PTHR44229">
    <property type="entry name" value="15-HYDROXYPROSTAGLANDIN DEHYDROGENASE [NAD(+)]"/>
    <property type="match status" value="1"/>
</dbReference>
<dbReference type="InterPro" id="IPR057326">
    <property type="entry name" value="KR_dom"/>
</dbReference>
<protein>
    <recommendedName>
        <fullName evidence="4">Ketoreductase domain-containing protein</fullName>
    </recommendedName>
</protein>
<evidence type="ECO:0000256" key="3">
    <source>
        <dbReference type="RuleBase" id="RU000363"/>
    </source>
</evidence>
<reference evidence="5" key="2">
    <citation type="submission" date="2025-08" db="UniProtKB">
        <authorList>
            <consortium name="RefSeq"/>
        </authorList>
    </citation>
    <scope>IDENTIFICATION</scope>
</reference>
<proteinExistence type="inferred from homology"/>
<dbReference type="GeneID" id="4987290"/>
<evidence type="ECO:0000259" key="4">
    <source>
        <dbReference type="SMART" id="SM00822"/>
    </source>
</evidence>